<evidence type="ECO:0000313" key="1">
    <source>
        <dbReference type="EMBL" id="CAH1980533.1"/>
    </source>
</evidence>
<name>A0A9P0PEW4_ACAOB</name>
<dbReference type="EMBL" id="CAKOFQ010006896">
    <property type="protein sequence ID" value="CAH1980533.1"/>
    <property type="molecule type" value="Genomic_DNA"/>
</dbReference>
<protein>
    <submittedName>
        <fullName evidence="1">Uncharacterized protein</fullName>
    </submittedName>
</protein>
<reference evidence="1" key="1">
    <citation type="submission" date="2022-03" db="EMBL/GenBank/DDBJ databases">
        <authorList>
            <person name="Sayadi A."/>
        </authorList>
    </citation>
    <scope>NUCLEOTIDE SEQUENCE</scope>
</reference>
<accession>A0A9P0PEW4</accession>
<dbReference type="Proteomes" id="UP001152888">
    <property type="component" value="Unassembled WGS sequence"/>
</dbReference>
<dbReference type="AlphaFoldDB" id="A0A9P0PEW4"/>
<comment type="caution">
    <text evidence="1">The sequence shown here is derived from an EMBL/GenBank/DDBJ whole genome shotgun (WGS) entry which is preliminary data.</text>
</comment>
<dbReference type="PANTHER" id="PTHR10773">
    <property type="entry name" value="DNA-DIRECTED RNA POLYMERASES I, II, AND III SUBUNIT RPABC2"/>
    <property type="match status" value="1"/>
</dbReference>
<sequence>MKIDLDKAKQEENLETMTFAMQKTLPLPRLSTNMIYYKRQLWLYNCGIYAGKLRESTFNIWIEGEAGRGAQEVGSRLRTYFLTNLLKSIEHVILWSDSCGGQNRNIKMVLIIKCVLEELKQLKSTRLRFLVSGHSFLQNDIDFGDVECVIKKQNKIFSPKDYMDIMNTCRKKRAITVLKMEKGGFLSTNKLEKKIVNRKKTANNEKIKEHQTSKKLNFF</sequence>
<gene>
    <name evidence="1" type="ORF">ACAOBT_LOCUS14041</name>
</gene>
<proteinExistence type="predicted"/>
<organism evidence="1 2">
    <name type="scientific">Acanthoscelides obtectus</name>
    <name type="common">Bean weevil</name>
    <name type="synonym">Bruchus obtectus</name>
    <dbReference type="NCBI Taxonomy" id="200917"/>
    <lineage>
        <taxon>Eukaryota</taxon>
        <taxon>Metazoa</taxon>
        <taxon>Ecdysozoa</taxon>
        <taxon>Arthropoda</taxon>
        <taxon>Hexapoda</taxon>
        <taxon>Insecta</taxon>
        <taxon>Pterygota</taxon>
        <taxon>Neoptera</taxon>
        <taxon>Endopterygota</taxon>
        <taxon>Coleoptera</taxon>
        <taxon>Polyphaga</taxon>
        <taxon>Cucujiformia</taxon>
        <taxon>Chrysomeloidea</taxon>
        <taxon>Chrysomelidae</taxon>
        <taxon>Bruchinae</taxon>
        <taxon>Bruchini</taxon>
        <taxon>Acanthoscelides</taxon>
    </lineage>
</organism>
<dbReference type="PANTHER" id="PTHR10773:SF19">
    <property type="match status" value="1"/>
</dbReference>
<dbReference type="OrthoDB" id="6611988at2759"/>
<evidence type="ECO:0000313" key="2">
    <source>
        <dbReference type="Proteomes" id="UP001152888"/>
    </source>
</evidence>
<keyword evidence="2" id="KW-1185">Reference proteome</keyword>